<keyword evidence="3 5" id="KW-0378">Hydrolase</keyword>
<keyword evidence="8" id="KW-1185">Reference proteome</keyword>
<comment type="similarity">
    <text evidence="1 5">Belongs to the metallo-dependent hydrolases superfamily. NagA family.</text>
</comment>
<dbReference type="InterPro" id="IPR032466">
    <property type="entry name" value="Metal_Hydrolase"/>
</dbReference>
<dbReference type="SUPFAM" id="SSF51338">
    <property type="entry name" value="Composite domain of metallo-dependent hydrolases"/>
    <property type="match status" value="1"/>
</dbReference>
<keyword evidence="4 5" id="KW-0119">Carbohydrate metabolism</keyword>
<name>A0ABN8EER1_9GAMM</name>
<dbReference type="InterPro" id="IPR003764">
    <property type="entry name" value="GlcNAc_6-P_deAcase"/>
</dbReference>
<evidence type="ECO:0000313" key="8">
    <source>
        <dbReference type="Proteomes" id="UP000838100"/>
    </source>
</evidence>
<dbReference type="PANTHER" id="PTHR11113:SF14">
    <property type="entry name" value="N-ACETYLGLUCOSAMINE-6-PHOSPHATE DEACETYLASE"/>
    <property type="match status" value="1"/>
</dbReference>
<dbReference type="Pfam" id="PF01979">
    <property type="entry name" value="Amidohydro_1"/>
    <property type="match status" value="1"/>
</dbReference>
<dbReference type="EC" id="3.5.1.25" evidence="7"/>
<dbReference type="SUPFAM" id="SSF51556">
    <property type="entry name" value="Metallo-dependent hydrolases"/>
    <property type="match status" value="1"/>
</dbReference>
<dbReference type="Gene3D" id="2.30.40.10">
    <property type="entry name" value="Urease, subunit C, domain 1"/>
    <property type="match status" value="1"/>
</dbReference>
<dbReference type="NCBIfam" id="TIGR00221">
    <property type="entry name" value="nagA"/>
    <property type="match status" value="1"/>
</dbReference>
<organism evidence="7 8">
    <name type="scientific">Sinobacterium norvegicum</name>
    <dbReference type="NCBI Taxonomy" id="1641715"/>
    <lineage>
        <taxon>Bacteria</taxon>
        <taxon>Pseudomonadati</taxon>
        <taxon>Pseudomonadota</taxon>
        <taxon>Gammaproteobacteria</taxon>
        <taxon>Cellvibrionales</taxon>
        <taxon>Spongiibacteraceae</taxon>
        <taxon>Sinobacterium</taxon>
    </lineage>
</organism>
<comment type="caution">
    <text evidence="7">The sequence shown here is derived from an EMBL/GenBank/DDBJ whole genome shotgun (WGS) entry which is preliminary data.</text>
</comment>
<dbReference type="RefSeq" id="WP_237443585.1">
    <property type="nucleotide sequence ID" value="NZ_CAKLPX010000001.1"/>
</dbReference>
<gene>
    <name evidence="7" type="primary">nagA</name>
    <name evidence="7" type="ORF">SIN8267_01021</name>
</gene>
<feature type="domain" description="Amidohydrolase-related" evidence="6">
    <location>
        <begin position="53"/>
        <end position="368"/>
    </location>
</feature>
<dbReference type="EMBL" id="CAKLPX010000001">
    <property type="protein sequence ID" value="CAH0990920.1"/>
    <property type="molecule type" value="Genomic_DNA"/>
</dbReference>
<dbReference type="GO" id="GO:0008448">
    <property type="term" value="F:N-acetylglucosamine-6-phosphate deacetylase activity"/>
    <property type="evidence" value="ECO:0007669"/>
    <property type="project" value="UniProtKB-EC"/>
</dbReference>
<evidence type="ECO:0000256" key="2">
    <source>
        <dbReference type="ARBA" id="ARBA00022723"/>
    </source>
</evidence>
<dbReference type="PANTHER" id="PTHR11113">
    <property type="entry name" value="N-ACETYLGLUCOSAMINE-6-PHOSPHATE DEACETYLASE"/>
    <property type="match status" value="1"/>
</dbReference>
<evidence type="ECO:0000256" key="3">
    <source>
        <dbReference type="ARBA" id="ARBA00022801"/>
    </source>
</evidence>
<evidence type="ECO:0000259" key="6">
    <source>
        <dbReference type="Pfam" id="PF01979"/>
    </source>
</evidence>
<dbReference type="Gene3D" id="3.20.20.140">
    <property type="entry name" value="Metal-dependent hydrolases"/>
    <property type="match status" value="1"/>
</dbReference>
<reference evidence="7" key="1">
    <citation type="submission" date="2021-12" db="EMBL/GenBank/DDBJ databases">
        <authorList>
            <person name="Rodrigo-Torres L."/>
            <person name="Arahal R. D."/>
            <person name="Lucena T."/>
        </authorList>
    </citation>
    <scope>NUCLEOTIDE SEQUENCE</scope>
    <source>
        <strain evidence="7">CECT 8267</strain>
    </source>
</reference>
<accession>A0ABN8EER1</accession>
<protein>
    <submittedName>
        <fullName evidence="7">N-acetylglucosamine-6-phosphate deacetylase</fullName>
        <ecNumber evidence="7">3.5.1.25</ecNumber>
    </submittedName>
</protein>
<proteinExistence type="inferred from homology"/>
<dbReference type="InterPro" id="IPR011059">
    <property type="entry name" value="Metal-dep_hydrolase_composite"/>
</dbReference>
<dbReference type="PIRSF" id="PIRSF038994">
    <property type="entry name" value="NagA"/>
    <property type="match status" value="1"/>
</dbReference>
<dbReference type="CDD" id="cd00854">
    <property type="entry name" value="NagA"/>
    <property type="match status" value="1"/>
</dbReference>
<dbReference type="InterPro" id="IPR006680">
    <property type="entry name" value="Amidohydro-rel"/>
</dbReference>
<keyword evidence="2" id="KW-0479">Metal-binding</keyword>
<evidence type="ECO:0000313" key="7">
    <source>
        <dbReference type="EMBL" id="CAH0990920.1"/>
    </source>
</evidence>
<evidence type="ECO:0000256" key="4">
    <source>
        <dbReference type="ARBA" id="ARBA00023277"/>
    </source>
</evidence>
<evidence type="ECO:0000256" key="1">
    <source>
        <dbReference type="ARBA" id="ARBA00010716"/>
    </source>
</evidence>
<dbReference type="Proteomes" id="UP000838100">
    <property type="component" value="Unassembled WGS sequence"/>
</dbReference>
<sequence>MSKAFINGDIFTGEEVLSGYTLYTDGDTITDVSPESPCHSYDGEIIDCAGKTLAPGFIDIQVNGGGGVLFNDQTNADGIEAIVKAHQRFGTVAMLPTLISDSHEKIQAAITATDEAIAEKIPGVLGVHLEGPFLNPERKGVHNPEYFSALENDFVPMLSALKTGATLVTMAPEQSQPEIVKQLSNNGVLVFAGHTGASYQQTKVALNNGLKGFTHLFNAMTPMLSREPGVVGAALEDTHSWCGIIVDGYHVDNASLKVAIAAKATGKMVLVTDAMPTVGAEDKRFVLNGEEIVAKNGRCATAADTLAGSDLDMISAVNNTVKWLDVDWQEAIRMASTYPAQCLGVDHHYGFLAQGYKASFVVLDQQLNLDSVWVEASRID</sequence>
<evidence type="ECO:0000256" key="5">
    <source>
        <dbReference type="PIRNR" id="PIRNR038994"/>
    </source>
</evidence>